<evidence type="ECO:0000256" key="6">
    <source>
        <dbReference type="ARBA" id="ARBA00023229"/>
    </source>
</evidence>
<name>A0A6L2ZN48_9ENTR</name>
<dbReference type="Gene3D" id="1.10.600.10">
    <property type="entry name" value="Farnesyl Diphosphate Synthase"/>
    <property type="match status" value="1"/>
</dbReference>
<dbReference type="PROSITE" id="PS00723">
    <property type="entry name" value="POLYPRENYL_SYNTHASE_1"/>
    <property type="match status" value="1"/>
</dbReference>
<dbReference type="GO" id="GO:0046872">
    <property type="term" value="F:metal ion binding"/>
    <property type="evidence" value="ECO:0007669"/>
    <property type="project" value="UniProtKB-KW"/>
</dbReference>
<dbReference type="PROSITE" id="PS00444">
    <property type="entry name" value="POLYPRENYL_SYNTHASE_2"/>
    <property type="match status" value="1"/>
</dbReference>
<dbReference type="InterPro" id="IPR053378">
    <property type="entry name" value="Prenyl_diphosphate_synthase"/>
</dbReference>
<dbReference type="GO" id="GO:0120531">
    <property type="term" value="F:prenyl diphosphate synthase activity"/>
    <property type="evidence" value="ECO:0007669"/>
    <property type="project" value="UniProtKB-ARBA"/>
</dbReference>
<evidence type="ECO:0000313" key="9">
    <source>
        <dbReference type="Proteomes" id="UP000504714"/>
    </source>
</evidence>
<organism evidence="8 9">
    <name type="scientific">Candidatus Regiella insecticola</name>
    <dbReference type="NCBI Taxonomy" id="138073"/>
    <lineage>
        <taxon>Bacteria</taxon>
        <taxon>Pseudomonadati</taxon>
        <taxon>Pseudomonadota</taxon>
        <taxon>Gammaproteobacteria</taxon>
        <taxon>Enterobacterales</taxon>
        <taxon>Enterobacteriaceae</taxon>
        <taxon>aphid secondary symbionts</taxon>
        <taxon>Candidatus Regiella</taxon>
    </lineage>
</organism>
<dbReference type="FunFam" id="1.10.600.10:FF:000001">
    <property type="entry name" value="Geranylgeranyl diphosphate synthase"/>
    <property type="match status" value="1"/>
</dbReference>
<sequence length="313" mass="34162">MSDLNLLIDFHQQLTLYQRRVDEKLKNFIEPLPFHSRQLIEAIRYTVLCGGKRIRPYLVYATGKMFGLSPGSLDVAAAAVECIHAYSLVHDDLPVMDDDNLRRGQPSCHIKFGEAIAILAGDALQTLAFSLLADQPMPDVTLENRLKMVSELAKAIGAGGMCAGQALDLAAEHCQISLTSLEKIHRHKTGALIRAAVRIGALAAGEHSEKTLSLLDDYADAIGLAFQVQDDILDITGETNRMGKQQGADQQRNKSTYSSLLGLEGAKIKAKKFCQDAQIALDSLAGQSLQDSGASYDTRSLRALALFIIQRDR</sequence>
<dbReference type="PANTHER" id="PTHR43281">
    <property type="entry name" value="FARNESYL DIPHOSPHATE SYNTHASE"/>
    <property type="match status" value="1"/>
</dbReference>
<dbReference type="GO" id="GO:0016114">
    <property type="term" value="P:terpenoid biosynthetic process"/>
    <property type="evidence" value="ECO:0007669"/>
    <property type="project" value="UniProtKB-ARBA"/>
</dbReference>
<dbReference type="PANTHER" id="PTHR43281:SF1">
    <property type="entry name" value="FARNESYL DIPHOSPHATE SYNTHASE"/>
    <property type="match status" value="1"/>
</dbReference>
<dbReference type="NCBIfam" id="NF007877">
    <property type="entry name" value="PRK10581.1"/>
    <property type="match status" value="1"/>
</dbReference>
<keyword evidence="4" id="KW-0479">Metal-binding</keyword>
<accession>A0A6L2ZN48</accession>
<dbReference type="AlphaFoldDB" id="A0A6L2ZN48"/>
<gene>
    <name evidence="8" type="primary">ispA</name>
    <name evidence="8" type="ORF">RINTU1_11710</name>
</gene>
<evidence type="ECO:0000256" key="3">
    <source>
        <dbReference type="ARBA" id="ARBA00022679"/>
    </source>
</evidence>
<keyword evidence="6" id="KW-0414">Isoprene biosynthesis</keyword>
<proteinExistence type="inferred from homology"/>
<dbReference type="CDD" id="cd00685">
    <property type="entry name" value="Trans_IPPS_HT"/>
    <property type="match status" value="1"/>
</dbReference>
<evidence type="ECO:0000256" key="4">
    <source>
        <dbReference type="ARBA" id="ARBA00022723"/>
    </source>
</evidence>
<dbReference type="NCBIfam" id="NF045485">
    <property type="entry name" value="FPPsyn"/>
    <property type="match status" value="1"/>
</dbReference>
<comment type="caution">
    <text evidence="8">The sequence shown here is derived from an EMBL/GenBank/DDBJ whole genome shotgun (WGS) entry which is preliminary data.</text>
</comment>
<dbReference type="InterPro" id="IPR000092">
    <property type="entry name" value="Polyprenyl_synt"/>
</dbReference>
<keyword evidence="5" id="KW-0460">Magnesium</keyword>
<dbReference type="RefSeq" id="WP_176487639.1">
    <property type="nucleotide sequence ID" value="NZ_BLXO01000002.1"/>
</dbReference>
<dbReference type="EMBL" id="BLXO01000002">
    <property type="protein sequence ID" value="GFN45834.1"/>
    <property type="molecule type" value="Genomic_DNA"/>
</dbReference>
<protein>
    <submittedName>
        <fullName evidence="8">Geranyltranstransferase</fullName>
    </submittedName>
</protein>
<dbReference type="InterPro" id="IPR033749">
    <property type="entry name" value="Polyprenyl_synt_CS"/>
</dbReference>
<reference evidence="8 9" key="1">
    <citation type="submission" date="2020-06" db="EMBL/GenBank/DDBJ databases">
        <title>The genome sequence of Candidatus Regiella insecticola strain Tut.</title>
        <authorList>
            <person name="Nikoh N."/>
            <person name="Tsuchida T."/>
            <person name="Koga R."/>
            <person name="Oshima K."/>
            <person name="Hattori M."/>
            <person name="Fukatsu T."/>
        </authorList>
    </citation>
    <scope>NUCLEOTIDE SEQUENCE [LARGE SCALE GENOMIC DNA]</scope>
    <source>
        <strain evidence="8 9">Tut</strain>
    </source>
</reference>
<evidence type="ECO:0000313" key="8">
    <source>
        <dbReference type="EMBL" id="GFN45834.1"/>
    </source>
</evidence>
<evidence type="ECO:0000256" key="7">
    <source>
        <dbReference type="RuleBase" id="RU004466"/>
    </source>
</evidence>
<evidence type="ECO:0000256" key="2">
    <source>
        <dbReference type="ARBA" id="ARBA00006706"/>
    </source>
</evidence>
<evidence type="ECO:0000256" key="5">
    <source>
        <dbReference type="ARBA" id="ARBA00022842"/>
    </source>
</evidence>
<dbReference type="GO" id="GO:0005737">
    <property type="term" value="C:cytoplasm"/>
    <property type="evidence" value="ECO:0007669"/>
    <property type="project" value="UniProtKB-ARBA"/>
</dbReference>
<dbReference type="InterPro" id="IPR008949">
    <property type="entry name" value="Isoprenoid_synthase_dom_sf"/>
</dbReference>
<dbReference type="SFLD" id="SFLDS00005">
    <property type="entry name" value="Isoprenoid_Synthase_Type_I"/>
    <property type="match status" value="1"/>
</dbReference>
<dbReference type="SUPFAM" id="SSF48576">
    <property type="entry name" value="Terpenoid synthases"/>
    <property type="match status" value="1"/>
</dbReference>
<keyword evidence="3 7" id="KW-0808">Transferase</keyword>
<dbReference type="SFLD" id="SFLDG01017">
    <property type="entry name" value="Polyprenyl_Transferase_Like"/>
    <property type="match status" value="1"/>
</dbReference>
<evidence type="ECO:0000256" key="1">
    <source>
        <dbReference type="ARBA" id="ARBA00001946"/>
    </source>
</evidence>
<comment type="cofactor">
    <cofactor evidence="1">
        <name>Mg(2+)</name>
        <dbReference type="ChEBI" id="CHEBI:18420"/>
    </cofactor>
</comment>
<dbReference type="Pfam" id="PF00348">
    <property type="entry name" value="polyprenyl_synt"/>
    <property type="match status" value="1"/>
</dbReference>
<dbReference type="GO" id="GO:0008654">
    <property type="term" value="P:phospholipid biosynthetic process"/>
    <property type="evidence" value="ECO:0007669"/>
    <property type="project" value="UniProtKB-ARBA"/>
</dbReference>
<comment type="similarity">
    <text evidence="2 7">Belongs to the FPP/GGPP synthase family.</text>
</comment>
<dbReference type="Proteomes" id="UP000504714">
    <property type="component" value="Unassembled WGS sequence"/>
</dbReference>